<dbReference type="Proteomes" id="UP000018502">
    <property type="component" value="Unassembled WGS sequence"/>
</dbReference>
<organism evidence="1 2">
    <name type="scientific">Mycobacteroides abscessus MAB_091912_2446</name>
    <dbReference type="NCBI Taxonomy" id="1335414"/>
    <lineage>
        <taxon>Bacteria</taxon>
        <taxon>Bacillati</taxon>
        <taxon>Actinomycetota</taxon>
        <taxon>Actinomycetes</taxon>
        <taxon>Mycobacteriales</taxon>
        <taxon>Mycobacteriaceae</taxon>
        <taxon>Mycobacteroides</taxon>
        <taxon>Mycobacteroides abscessus</taxon>
    </lineage>
</organism>
<comment type="caution">
    <text evidence="1">The sequence shown here is derived from an EMBL/GenBank/DDBJ whole genome shotgun (WGS) entry which is preliminary data.</text>
</comment>
<dbReference type="AlphaFoldDB" id="A0A829MCK7"/>
<protein>
    <recommendedName>
        <fullName evidence="3">Isoprenylcysteine carboxylmethyltransferase family protein</fullName>
    </recommendedName>
</protein>
<reference evidence="1 2" key="1">
    <citation type="journal article" date="2014" name="Emerg. Infect. Dis.">
        <title>High-level Relatedness among Mycobacterium abscessus subsp. massiliense Strains from Widely Separated Outbreaks.</title>
        <authorList>
            <person name="Tettelin H."/>
            <person name="Davidson R.M."/>
            <person name="Agrawal S."/>
            <person name="Aitken M.L."/>
            <person name="Shallom S."/>
            <person name="Hasan N.A."/>
            <person name="Strong M."/>
            <person name="Nogueira de Moura V.C."/>
            <person name="De Groote M.A."/>
            <person name="Duarte R.S."/>
            <person name="Hine E."/>
            <person name="Parankush S."/>
            <person name="Su Q."/>
            <person name="Daugherty S.C."/>
            <person name="Fraser C.M."/>
            <person name="Brown-Elliott B.A."/>
            <person name="Wallace R.J.Jr."/>
            <person name="Holland S.M."/>
            <person name="Sampaio E.P."/>
            <person name="Olivier K.N."/>
            <person name="Jackson M."/>
            <person name="Zelazny A.M."/>
        </authorList>
    </citation>
    <scope>NUCLEOTIDE SEQUENCE [LARGE SCALE GENOMIC DNA]</scope>
    <source>
        <strain evidence="1 2">MAB_091912_2446</strain>
    </source>
</reference>
<dbReference type="PANTHER" id="PTHR43847:SF1">
    <property type="entry name" value="BLL3993 PROTEIN"/>
    <property type="match status" value="1"/>
</dbReference>
<evidence type="ECO:0000313" key="2">
    <source>
        <dbReference type="Proteomes" id="UP000018502"/>
    </source>
</evidence>
<accession>A0A829MCK7</accession>
<sequence>MVPSLLVLIVRIVDEEKLLVEELDGYRAYTRAARYRLMPYIW</sequence>
<evidence type="ECO:0008006" key="3">
    <source>
        <dbReference type="Google" id="ProtNLM"/>
    </source>
</evidence>
<dbReference type="EMBL" id="AYTF01000001">
    <property type="protein sequence ID" value="ESV65929.1"/>
    <property type="molecule type" value="Genomic_DNA"/>
</dbReference>
<gene>
    <name evidence="1" type="ORF">L833_3322</name>
</gene>
<evidence type="ECO:0000313" key="1">
    <source>
        <dbReference type="EMBL" id="ESV65929.1"/>
    </source>
</evidence>
<name>A0A829MCK7_9MYCO</name>
<dbReference type="InterPro" id="IPR052527">
    <property type="entry name" value="Metal_cation-efflux_comp"/>
</dbReference>
<dbReference type="PANTHER" id="PTHR43847">
    <property type="entry name" value="BLL3993 PROTEIN"/>
    <property type="match status" value="1"/>
</dbReference>
<proteinExistence type="predicted"/>